<dbReference type="Pfam" id="PF01258">
    <property type="entry name" value="zf-dskA_traR"/>
    <property type="match status" value="1"/>
</dbReference>
<keyword evidence="7" id="KW-1185">Reference proteome</keyword>
<dbReference type="InterPro" id="IPR000962">
    <property type="entry name" value="Znf_DskA_TraR"/>
</dbReference>
<proteinExistence type="predicted"/>
<evidence type="ECO:0000313" key="7">
    <source>
        <dbReference type="Proteomes" id="UP000193355"/>
    </source>
</evidence>
<evidence type="ECO:0000313" key="6">
    <source>
        <dbReference type="EMBL" id="SMG50680.1"/>
    </source>
</evidence>
<dbReference type="PIRSF" id="PIRSF006578">
    <property type="entry name" value="FwdE"/>
    <property type="match status" value="1"/>
</dbReference>
<reference evidence="7" key="1">
    <citation type="submission" date="2017-04" db="EMBL/GenBank/DDBJ databases">
        <authorList>
            <person name="Varghese N."/>
            <person name="Submissions S."/>
        </authorList>
    </citation>
    <scope>NUCLEOTIDE SEQUENCE [LARGE SCALE GENOMIC DNA]</scope>
    <source>
        <strain evidence="7">USBA 82</strain>
    </source>
</reference>
<dbReference type="InterPro" id="IPR053194">
    <property type="entry name" value="tRNA_methyltr_O"/>
</dbReference>
<keyword evidence="1" id="KW-0479">Metal-binding</keyword>
<dbReference type="EMBL" id="FXBB01000053">
    <property type="protein sequence ID" value="SMG50680.1"/>
    <property type="molecule type" value="Genomic_DNA"/>
</dbReference>
<dbReference type="OrthoDB" id="9804309at2"/>
<keyword evidence="3" id="KW-0862">Zinc</keyword>
<evidence type="ECO:0000256" key="3">
    <source>
        <dbReference type="ARBA" id="ARBA00022833"/>
    </source>
</evidence>
<feature type="domain" description="Formylmethanofuran dehydrogenase subunit E" evidence="5">
    <location>
        <begin position="13"/>
        <end position="118"/>
    </location>
</feature>
<dbReference type="InterPro" id="IPR003814">
    <property type="entry name" value="FmdEsu_dom"/>
</dbReference>
<dbReference type="Proteomes" id="UP000193355">
    <property type="component" value="Unassembled WGS sequence"/>
</dbReference>
<protein>
    <submittedName>
        <fullName evidence="6">Formylmethanofuran dehydrogenase subunit E</fullName>
    </submittedName>
</protein>
<feature type="domain" description="Zinc finger DksA/TraR C4-type" evidence="4">
    <location>
        <begin position="142"/>
        <end position="170"/>
    </location>
</feature>
<evidence type="ECO:0000259" key="4">
    <source>
        <dbReference type="Pfam" id="PF01258"/>
    </source>
</evidence>
<dbReference type="Pfam" id="PF02663">
    <property type="entry name" value="FmdE"/>
    <property type="match status" value="1"/>
</dbReference>
<organism evidence="6 7">
    <name type="scientific">Dethiosulfovibrio salsuginis</name>
    <dbReference type="NCBI Taxonomy" id="561720"/>
    <lineage>
        <taxon>Bacteria</taxon>
        <taxon>Thermotogati</taxon>
        <taxon>Synergistota</taxon>
        <taxon>Synergistia</taxon>
        <taxon>Synergistales</taxon>
        <taxon>Dethiosulfovibrionaceae</taxon>
        <taxon>Dethiosulfovibrio</taxon>
    </lineage>
</organism>
<dbReference type="STRING" id="561720.SAMN06275492_15312"/>
<dbReference type="PANTHER" id="PTHR39418">
    <property type="entry name" value="DEHYDROGENASE-RELATED"/>
    <property type="match status" value="1"/>
</dbReference>
<accession>A0A1X7LAE6</accession>
<dbReference type="PANTHER" id="PTHR39418:SF1">
    <property type="entry name" value="DEHYDROGENASE"/>
    <property type="match status" value="1"/>
</dbReference>
<dbReference type="Gene3D" id="3.30.1330.130">
    <property type="match status" value="1"/>
</dbReference>
<name>A0A1X7LAE6_9BACT</name>
<evidence type="ECO:0000256" key="2">
    <source>
        <dbReference type="ARBA" id="ARBA00022771"/>
    </source>
</evidence>
<keyword evidence="2" id="KW-0863">Zinc-finger</keyword>
<sequence length="175" mass="19867">MESKKTYDDVVAFHGHSCPGLAIGIKASELALRELGEGDGDEELVCVSETDMCGVDGIQYMTNCTVGKGNLILRNYGKVAFTFYRRRDGKGLRLVLKDSLKRDMERDEYRDYLLKSNAEELFDVKTPREPLPSMAYRESSLRCSRCGEGTMESLTRNLDGQVYCLPCFREIRPQR</sequence>
<evidence type="ECO:0000256" key="1">
    <source>
        <dbReference type="ARBA" id="ARBA00022723"/>
    </source>
</evidence>
<dbReference type="AlphaFoldDB" id="A0A1X7LAE6"/>
<gene>
    <name evidence="6" type="ORF">SAMN06275492_15312</name>
</gene>
<evidence type="ECO:0000259" key="5">
    <source>
        <dbReference type="Pfam" id="PF02663"/>
    </source>
</evidence>
<dbReference type="InterPro" id="IPR026328">
    <property type="entry name" value="FmdE"/>
</dbReference>
<dbReference type="SUPFAM" id="SSF143555">
    <property type="entry name" value="FwdE-like"/>
    <property type="match status" value="1"/>
</dbReference>
<dbReference type="RefSeq" id="WP_085545676.1">
    <property type="nucleotide sequence ID" value="NZ_FXBB01000053.1"/>
</dbReference>
<dbReference type="GO" id="GO:0008270">
    <property type="term" value="F:zinc ion binding"/>
    <property type="evidence" value="ECO:0007669"/>
    <property type="project" value="UniProtKB-KW"/>
</dbReference>